<keyword evidence="16" id="KW-1185">Reference proteome</keyword>
<keyword evidence="6" id="KW-0677">Repeat</keyword>
<evidence type="ECO:0000256" key="8">
    <source>
        <dbReference type="ARBA" id="ARBA00022989"/>
    </source>
</evidence>
<dbReference type="CDD" id="cd01949">
    <property type="entry name" value="GGDEF"/>
    <property type="match status" value="1"/>
</dbReference>
<dbReference type="Gene3D" id="3.40.50.2300">
    <property type="match status" value="2"/>
</dbReference>
<feature type="domain" description="PAC" evidence="12">
    <location>
        <begin position="454"/>
        <end position="506"/>
    </location>
</feature>
<dbReference type="Proteomes" id="UP000008291">
    <property type="component" value="Chromosome"/>
</dbReference>
<dbReference type="SUPFAM" id="SSF141868">
    <property type="entry name" value="EAL domain-like"/>
    <property type="match status" value="1"/>
</dbReference>
<keyword evidence="11" id="KW-0732">Signal</keyword>
<organism evidence="15 16">
    <name type="scientific">Thiobacillus denitrificans (strain ATCC 25259 / T1)</name>
    <dbReference type="NCBI Taxonomy" id="292415"/>
    <lineage>
        <taxon>Bacteria</taxon>
        <taxon>Pseudomonadati</taxon>
        <taxon>Pseudomonadota</taxon>
        <taxon>Betaproteobacteria</taxon>
        <taxon>Nitrosomonadales</taxon>
        <taxon>Thiobacillaceae</taxon>
        <taxon>Thiobacillus</taxon>
    </lineage>
</organism>
<reference evidence="15 16" key="1">
    <citation type="journal article" date="2006" name="J. Bacteriol.">
        <title>The genome sequence of the obligately chemolithoautotrophic, facultatively anaerobic bacterium Thiobacillus denitrificans.</title>
        <authorList>
            <person name="Beller H.R."/>
            <person name="Chain P.S."/>
            <person name="Letain T.E."/>
            <person name="Chakicherla A."/>
            <person name="Larimer F.W."/>
            <person name="Richardson P.M."/>
            <person name="Coleman M.A."/>
            <person name="Wood A.P."/>
            <person name="Kelly D.P."/>
        </authorList>
    </citation>
    <scope>NUCLEOTIDE SEQUENCE [LARGE SCALE GENOMIC DNA]</scope>
    <source>
        <strain evidence="15 16">ATCC 25259</strain>
    </source>
</reference>
<dbReference type="HOGENOM" id="CLU_309019_0_0_4"/>
<keyword evidence="4" id="KW-0808">Transferase</keyword>
<dbReference type="PROSITE" id="PS50887">
    <property type="entry name" value="GGDEF"/>
    <property type="match status" value="1"/>
</dbReference>
<dbReference type="eggNOG" id="COG2984">
    <property type="taxonomic scope" value="Bacteria"/>
</dbReference>
<evidence type="ECO:0000259" key="13">
    <source>
        <dbReference type="PROSITE" id="PS50883"/>
    </source>
</evidence>
<dbReference type="NCBIfam" id="TIGR00229">
    <property type="entry name" value="sensory_box"/>
    <property type="match status" value="1"/>
</dbReference>
<dbReference type="Pfam" id="PF00563">
    <property type="entry name" value="EAL"/>
    <property type="match status" value="1"/>
</dbReference>
<dbReference type="InterPro" id="IPR035965">
    <property type="entry name" value="PAS-like_dom_sf"/>
</dbReference>
<feature type="transmembrane region" description="Helical" evidence="10">
    <location>
        <begin position="339"/>
        <end position="363"/>
    </location>
</feature>
<keyword evidence="9 10" id="KW-0472">Membrane</keyword>
<dbReference type="STRING" id="292415.Tbd_2428"/>
<dbReference type="GO" id="GO:0000166">
    <property type="term" value="F:nucleotide binding"/>
    <property type="evidence" value="ECO:0007669"/>
    <property type="project" value="UniProtKB-KW"/>
</dbReference>
<comment type="subcellular location">
    <subcellularLocation>
        <location evidence="1">Cell inner membrane</location>
        <topology evidence="1">Multi-pass membrane protein</topology>
    </subcellularLocation>
</comment>
<feature type="domain" description="GGDEF" evidence="14">
    <location>
        <begin position="545"/>
        <end position="678"/>
    </location>
</feature>
<keyword evidence="8 10" id="KW-1133">Transmembrane helix</keyword>
<dbReference type="PROSITE" id="PS50113">
    <property type="entry name" value="PAC"/>
    <property type="match status" value="1"/>
</dbReference>
<dbReference type="Gene3D" id="3.30.70.270">
    <property type="match status" value="1"/>
</dbReference>
<dbReference type="InterPro" id="IPR013655">
    <property type="entry name" value="PAS_fold_3"/>
</dbReference>
<dbReference type="InterPro" id="IPR029787">
    <property type="entry name" value="Nucleotide_cyclase"/>
</dbReference>
<evidence type="ECO:0000256" key="4">
    <source>
        <dbReference type="ARBA" id="ARBA00022679"/>
    </source>
</evidence>
<keyword evidence="2" id="KW-1003">Cell membrane</keyword>
<keyword evidence="5 10" id="KW-0812">Transmembrane</keyword>
<protein>
    <submittedName>
        <fullName evidence="15">Putative diguanylate cyclase/phosphodiesterase (GGDEF &amp; EAL domains) with PAS/PAC sensor(S)</fullName>
    </submittedName>
</protein>
<dbReference type="NCBIfam" id="TIGR00254">
    <property type="entry name" value="GGDEF"/>
    <property type="match status" value="1"/>
</dbReference>
<dbReference type="Pfam" id="PF00990">
    <property type="entry name" value="GGDEF"/>
    <property type="match status" value="1"/>
</dbReference>
<dbReference type="GO" id="GO:0005886">
    <property type="term" value="C:plasma membrane"/>
    <property type="evidence" value="ECO:0007669"/>
    <property type="project" value="UniProtKB-SubCell"/>
</dbReference>
<evidence type="ECO:0000313" key="15">
    <source>
        <dbReference type="EMBL" id="AAZ98381.1"/>
    </source>
</evidence>
<dbReference type="InterPro" id="IPR001610">
    <property type="entry name" value="PAC"/>
</dbReference>
<dbReference type="SMART" id="SM00267">
    <property type="entry name" value="GGDEF"/>
    <property type="match status" value="1"/>
</dbReference>
<sequence length="954" mass="105117">MRLVLLVLLSLCGPWATAAAPTPVFVLHAYSQEYPWTRGQHAGFVAALDADRARAYSLSVEYLDSKRAAYTPEYASLVADHLREKYRGYQPAAIYVTDDNALSFARAHLGSVFPGAPVFFSGVNDANVRAQLDPVKITGVFEDKAIGPNLRLMREFDPGARDIVVVGDASETYRAIEDEIKQALRAYPDIRATFISASRIDDVVARLRTRRERFVFLTTLGAFTGADGGTQTLPETVAAIVGAGRFFVFSMEDAYLYPGVLGGFVTSGPSQGHSAAELLIRHLDGMAMRALPPIERSPNEYLLDAAELRKAGLVLPRALRDDVRLINAAPTFYEANRPVILGSLFVAVVLLLISLVLLLLLFARKNRQIALASRQLGETKDSLDRAQRIAQMGNWDWYIAENRLFWSEGIYRLFGLRQGQFEASYEAFLVRVYPSDRAAVDAAVQRALNTGAPYALDHRIVRPDGSVRVVHETGEVLLDALGKPSRMIGTVQDVTHWREAEQALREKDAHLEHVAYHDPLTDLPNRALLLDRLRAAVSRNGRTGGRLAVVFIDLDRFKTINDSLGHAVGDAVLQAAASRLRSLTRDGDTLARLGGDEFVLLLDGLRDNAAAGAVAEKIITALERMLHVGSYPLHISASIGISLYPEDGRDAEALLRHADAAMYKSKERGRNTFHFYEHGITERAMRRLQLESRLRRAFDDRTLQVHYQPLVRLDTGHICGAEALLRWNDPEAGAIPPDHFIALAEDTGLIVPIGEWVVGEACEALKRWETEILLPADFALHVNLSGKQLLQKDLPTRLSDAFTRAGVSPARVVLELTESSIMESEATGVAVMTALREFGVEIAIDDFGTGHSSLSRLKLLPISELKIDRSFIRDIAVDSDDAAIVQAILALSAKLGLGVIAEGVEHAEQEAFLMQHGCLRAQGYRYARPMPEDELIRLLVDAPSLALRETVDTD</sequence>
<keyword evidence="3" id="KW-0997">Cell inner membrane</keyword>
<proteinExistence type="predicted"/>
<dbReference type="GO" id="GO:0016740">
    <property type="term" value="F:transferase activity"/>
    <property type="evidence" value="ECO:0007669"/>
    <property type="project" value="UniProtKB-KW"/>
</dbReference>
<dbReference type="CDD" id="cd00130">
    <property type="entry name" value="PAS"/>
    <property type="match status" value="1"/>
</dbReference>
<dbReference type="FunFam" id="3.30.70.270:FF:000001">
    <property type="entry name" value="Diguanylate cyclase domain protein"/>
    <property type="match status" value="1"/>
</dbReference>
<dbReference type="SUPFAM" id="SSF55073">
    <property type="entry name" value="Nucleotide cyclase"/>
    <property type="match status" value="1"/>
</dbReference>
<dbReference type="InterPro" id="IPR000700">
    <property type="entry name" value="PAS-assoc_C"/>
</dbReference>
<dbReference type="Gene3D" id="2.10.70.100">
    <property type="match status" value="1"/>
</dbReference>
<evidence type="ECO:0000256" key="3">
    <source>
        <dbReference type="ARBA" id="ARBA00022519"/>
    </source>
</evidence>
<accession>Q3SG75</accession>
<dbReference type="PANTHER" id="PTHR44757">
    <property type="entry name" value="DIGUANYLATE CYCLASE DGCP"/>
    <property type="match status" value="1"/>
</dbReference>
<feature type="chain" id="PRO_5004228761" evidence="11">
    <location>
        <begin position="19"/>
        <end position="954"/>
    </location>
</feature>
<dbReference type="SMART" id="SM00086">
    <property type="entry name" value="PAC"/>
    <property type="match status" value="1"/>
</dbReference>
<dbReference type="Gene3D" id="3.20.20.450">
    <property type="entry name" value="EAL domain"/>
    <property type="match status" value="1"/>
</dbReference>
<evidence type="ECO:0000256" key="10">
    <source>
        <dbReference type="SAM" id="Phobius"/>
    </source>
</evidence>
<dbReference type="InterPro" id="IPR043128">
    <property type="entry name" value="Rev_trsase/Diguanyl_cyclase"/>
</dbReference>
<dbReference type="EMBL" id="CP000116">
    <property type="protein sequence ID" value="AAZ98381.1"/>
    <property type="molecule type" value="Genomic_DNA"/>
</dbReference>
<evidence type="ECO:0000256" key="2">
    <source>
        <dbReference type="ARBA" id="ARBA00022475"/>
    </source>
</evidence>
<dbReference type="PROSITE" id="PS50883">
    <property type="entry name" value="EAL"/>
    <property type="match status" value="1"/>
</dbReference>
<dbReference type="OrthoDB" id="9813903at2"/>
<dbReference type="PANTHER" id="PTHR44757:SF2">
    <property type="entry name" value="BIOFILM ARCHITECTURE MAINTENANCE PROTEIN MBAA"/>
    <property type="match status" value="1"/>
</dbReference>
<dbReference type="InterPro" id="IPR052155">
    <property type="entry name" value="Biofilm_reg_signaling"/>
</dbReference>
<dbReference type="eggNOG" id="COG5001">
    <property type="taxonomic scope" value="Bacteria"/>
</dbReference>
<dbReference type="FunFam" id="2.10.70.100:FF:000001">
    <property type="entry name" value="Sensory transduction histidine kinase"/>
    <property type="match status" value="1"/>
</dbReference>
<dbReference type="Gene3D" id="3.30.450.20">
    <property type="entry name" value="PAS domain"/>
    <property type="match status" value="1"/>
</dbReference>
<name>Q3SG75_THIDA</name>
<feature type="signal peptide" evidence="11">
    <location>
        <begin position="1"/>
        <end position="18"/>
    </location>
</feature>
<keyword evidence="7" id="KW-0547">Nucleotide-binding</keyword>
<dbReference type="InterPro" id="IPR000014">
    <property type="entry name" value="PAS"/>
</dbReference>
<evidence type="ECO:0000256" key="7">
    <source>
        <dbReference type="ARBA" id="ARBA00022741"/>
    </source>
</evidence>
<evidence type="ECO:0000256" key="6">
    <source>
        <dbReference type="ARBA" id="ARBA00022737"/>
    </source>
</evidence>
<feature type="domain" description="EAL" evidence="13">
    <location>
        <begin position="687"/>
        <end position="943"/>
    </location>
</feature>
<dbReference type="Pfam" id="PF08447">
    <property type="entry name" value="PAS_3"/>
    <property type="match status" value="1"/>
</dbReference>
<dbReference type="InterPro" id="IPR035919">
    <property type="entry name" value="EAL_sf"/>
</dbReference>
<evidence type="ECO:0000256" key="1">
    <source>
        <dbReference type="ARBA" id="ARBA00004429"/>
    </source>
</evidence>
<dbReference type="InterPro" id="IPR001633">
    <property type="entry name" value="EAL_dom"/>
</dbReference>
<evidence type="ECO:0000256" key="11">
    <source>
        <dbReference type="SAM" id="SignalP"/>
    </source>
</evidence>
<dbReference type="CDD" id="cd01948">
    <property type="entry name" value="EAL"/>
    <property type="match status" value="1"/>
</dbReference>
<dbReference type="InterPro" id="IPR000160">
    <property type="entry name" value="GGDEF_dom"/>
</dbReference>
<gene>
    <name evidence="15" type="ordered locus">Tbd_2428</name>
</gene>
<dbReference type="SMART" id="SM00052">
    <property type="entry name" value="EAL"/>
    <property type="match status" value="1"/>
</dbReference>
<dbReference type="AlphaFoldDB" id="Q3SG75"/>
<dbReference type="KEGG" id="tbd:Tbd_2428"/>
<evidence type="ECO:0000256" key="5">
    <source>
        <dbReference type="ARBA" id="ARBA00022692"/>
    </source>
</evidence>
<dbReference type="RefSeq" id="WP_011312940.1">
    <property type="nucleotide sequence ID" value="NC_007404.1"/>
</dbReference>
<evidence type="ECO:0000259" key="14">
    <source>
        <dbReference type="PROSITE" id="PS50887"/>
    </source>
</evidence>
<evidence type="ECO:0000259" key="12">
    <source>
        <dbReference type="PROSITE" id="PS50113"/>
    </source>
</evidence>
<evidence type="ECO:0000313" key="16">
    <source>
        <dbReference type="Proteomes" id="UP000008291"/>
    </source>
</evidence>
<dbReference type="SUPFAM" id="SSF55785">
    <property type="entry name" value="PYP-like sensor domain (PAS domain)"/>
    <property type="match status" value="1"/>
</dbReference>
<evidence type="ECO:0000256" key="9">
    <source>
        <dbReference type="ARBA" id="ARBA00023136"/>
    </source>
</evidence>